<dbReference type="EMBL" id="GQ475284">
    <property type="protein sequence ID" value="ADK54887.1"/>
    <property type="molecule type" value="Genomic_DNA"/>
</dbReference>
<reference evidence="1" key="1">
    <citation type="journal article" date="2010" name="Biopolymers">
        <title>Cloning large natural product gene clusters from the environment: piecing environmental DNA gene clusters back together with TAR.</title>
        <authorList>
            <person name="Kim J.H."/>
            <person name="Feng Z."/>
            <person name="Bauer J.D."/>
            <person name="Kallifidas D."/>
            <person name="Calle P.Y."/>
            <person name="Brady S.F."/>
        </authorList>
    </citation>
    <scope>NUCLEOTIDE SEQUENCE</scope>
</reference>
<name>E2D2M3_9BACT</name>
<sequence length="99" mass="10872">MTENPILPYVEETHDQYTVQAAEKFTGIRDDEDVVLSGPCPRCADPVTAVFTKEVVRRPAADQPYVVVVCNCSAPHPRRPHLRTGCGAYWTLVISGAST</sequence>
<dbReference type="AlphaFoldDB" id="E2D2M3"/>
<evidence type="ECO:0000313" key="1">
    <source>
        <dbReference type="EMBL" id="ADK54887.1"/>
    </source>
</evidence>
<organism evidence="1">
    <name type="scientific">uncultured soil bacterium</name>
    <dbReference type="NCBI Taxonomy" id="164851"/>
    <lineage>
        <taxon>Bacteria</taxon>
        <taxon>environmental samples</taxon>
    </lineage>
</organism>
<dbReference type="GO" id="GO:0016740">
    <property type="term" value="F:transferase activity"/>
    <property type="evidence" value="ECO:0007669"/>
    <property type="project" value="UniProtKB-KW"/>
</dbReference>
<accession>E2D2M3</accession>
<keyword evidence="1" id="KW-0808">Transferase</keyword>
<protein>
    <submittedName>
        <fullName evidence="1">Transferase</fullName>
    </submittedName>
</protein>
<proteinExistence type="predicted"/>